<reference evidence="2 3" key="1">
    <citation type="submission" date="2016-01" db="EMBL/GenBank/DDBJ databases">
        <authorList>
            <person name="Oliw E.H."/>
        </authorList>
    </citation>
    <scope>NUCLEOTIDE SEQUENCE [LARGE SCALE GENOMIC DNA]</scope>
    <source>
        <strain evidence="2 3">DY10</strain>
    </source>
</reference>
<organism evidence="2 3">
    <name type="scientific">Spirosoma montaniterrae</name>
    <dbReference type="NCBI Taxonomy" id="1178516"/>
    <lineage>
        <taxon>Bacteria</taxon>
        <taxon>Pseudomonadati</taxon>
        <taxon>Bacteroidota</taxon>
        <taxon>Cytophagia</taxon>
        <taxon>Cytophagales</taxon>
        <taxon>Cytophagaceae</taxon>
        <taxon>Spirosoma</taxon>
    </lineage>
</organism>
<name>A0A1P9WZN2_9BACT</name>
<evidence type="ECO:0000313" key="3">
    <source>
        <dbReference type="Proteomes" id="UP000187941"/>
    </source>
</evidence>
<sequence>MNRSIVLLFALIGGLWACGPENDILRNQVTATGARVRLLHAIPDGPAVNVFVNNAKINGTSLTYFSTFPTSEYVALPPGAANVQVTTVASGTVTAQPVLSATAPLEADKYYTVAAAGTAAAPVAVVINDDLSVPDATKAYVRIINLVSNGPGVDLAIGAASPIVSNVAYKSASAFVPVTVVANATNLLAFQVRQTGTTTLLGASTNLSVVAGRKYTLLIRGLVGRTGTQAPAVSSYVSR</sequence>
<accession>A0A1P9WZN2</accession>
<dbReference type="AlphaFoldDB" id="A0A1P9WZN2"/>
<dbReference type="STRING" id="1178516.AWR27_16755"/>
<gene>
    <name evidence="2" type="ORF">AWR27_16755</name>
</gene>
<feature type="domain" description="DUF4397" evidence="1">
    <location>
        <begin position="34"/>
        <end position="155"/>
    </location>
</feature>
<dbReference type="EMBL" id="CP014263">
    <property type="protein sequence ID" value="AQG80822.1"/>
    <property type="molecule type" value="Genomic_DNA"/>
</dbReference>
<dbReference type="InterPro" id="IPR025510">
    <property type="entry name" value="DUF4397"/>
</dbReference>
<protein>
    <recommendedName>
        <fullName evidence="1">DUF4397 domain-containing protein</fullName>
    </recommendedName>
</protein>
<dbReference type="RefSeq" id="WP_077132258.1">
    <property type="nucleotide sequence ID" value="NZ_CP014263.1"/>
</dbReference>
<dbReference type="Proteomes" id="UP000187941">
    <property type="component" value="Chromosome"/>
</dbReference>
<dbReference type="Pfam" id="PF14344">
    <property type="entry name" value="DUF4397"/>
    <property type="match status" value="1"/>
</dbReference>
<dbReference type="OrthoDB" id="9792011at2"/>
<keyword evidence="3" id="KW-1185">Reference proteome</keyword>
<evidence type="ECO:0000313" key="2">
    <source>
        <dbReference type="EMBL" id="AQG80822.1"/>
    </source>
</evidence>
<evidence type="ECO:0000259" key="1">
    <source>
        <dbReference type="Pfam" id="PF14344"/>
    </source>
</evidence>
<proteinExistence type="predicted"/>
<dbReference type="KEGG" id="smon:AWR27_16755"/>